<reference evidence="1" key="1">
    <citation type="journal article" date="2021" name="Proc. Natl. Acad. Sci. U.S.A.">
        <title>A Catalog of Tens of Thousands of Viruses from Human Metagenomes Reveals Hidden Associations with Chronic Diseases.</title>
        <authorList>
            <person name="Tisza M.J."/>
            <person name="Buck C.B."/>
        </authorList>
    </citation>
    <scope>NUCLEOTIDE SEQUENCE</scope>
    <source>
        <strain evidence="1">Ctj3P51</strain>
    </source>
</reference>
<sequence>MAIVKNGRLEYEMSMIDVTYPDIGKVTYRGSYPLIVSNQWTPPTPPTPVMADCLTFTGKTGDFTLKATNKAWDGTLEWSTDHETWTTLTSTEEMQSVDKKLYLRGKGNTKFVVGRNTVQWVLSEKADCGGNIQTLLDWENPPMNITQNSCYTSMFSGCTNLTTAPELPATTLSENCYGGMFSGCTNLTTAPELPATTLERNCYSFMFQGCTNLTTAPELPATTLAQLSYFYMFKDCTKLKVNTTSGTKIFTCPVDIPDLAVNSMFGNTGGTFTSTPVAGETYYYTM</sequence>
<dbReference type="InterPro" id="IPR032675">
    <property type="entry name" value="LRR_dom_sf"/>
</dbReference>
<accession>A0A8S5NQH3</accession>
<proteinExistence type="predicted"/>
<protein>
    <submittedName>
        <fullName evidence="1">Uncharacterized protein</fullName>
    </submittedName>
</protein>
<evidence type="ECO:0000313" key="1">
    <source>
        <dbReference type="EMBL" id="DAD96472.1"/>
    </source>
</evidence>
<dbReference type="Gene3D" id="3.80.10.10">
    <property type="entry name" value="Ribonuclease Inhibitor"/>
    <property type="match status" value="1"/>
</dbReference>
<organism evidence="1">
    <name type="scientific">Myoviridae sp. ctj3P51</name>
    <dbReference type="NCBI Taxonomy" id="2826687"/>
    <lineage>
        <taxon>Viruses</taxon>
        <taxon>Duplodnaviria</taxon>
        <taxon>Heunggongvirae</taxon>
        <taxon>Uroviricota</taxon>
        <taxon>Caudoviricetes</taxon>
    </lineage>
</organism>
<dbReference type="EMBL" id="BK015217">
    <property type="protein sequence ID" value="DAD96472.1"/>
    <property type="molecule type" value="Genomic_DNA"/>
</dbReference>
<name>A0A8S5NQH3_9CAUD</name>